<dbReference type="PROSITE" id="PS51465">
    <property type="entry name" value="KAZAL_2"/>
    <property type="match status" value="1"/>
</dbReference>
<evidence type="ECO:0000313" key="10">
    <source>
        <dbReference type="Proteomes" id="UP000694393"/>
    </source>
</evidence>
<evidence type="ECO:0000256" key="4">
    <source>
        <dbReference type="ARBA" id="ARBA00022900"/>
    </source>
</evidence>
<feature type="domain" description="Kazal-like" evidence="8">
    <location>
        <begin position="24"/>
        <end position="83"/>
    </location>
</feature>
<dbReference type="Pfam" id="PF00050">
    <property type="entry name" value="Kazal_1"/>
    <property type="match status" value="1"/>
</dbReference>
<dbReference type="PANTHER" id="PTHR47499:SF1">
    <property type="entry name" value="SERINE PROTEASE INHIBITOR KAZAL-TYPE 7"/>
    <property type="match status" value="1"/>
</dbReference>
<dbReference type="SUPFAM" id="SSF100895">
    <property type="entry name" value="Kazal-type serine protease inhibitors"/>
    <property type="match status" value="1"/>
</dbReference>
<feature type="chain" id="PRO_5034343541" description="Kazal-like domain-containing protein" evidence="7">
    <location>
        <begin position="22"/>
        <end position="89"/>
    </location>
</feature>
<keyword evidence="5" id="KW-1015">Disulfide bond</keyword>
<dbReference type="InterPro" id="IPR002350">
    <property type="entry name" value="Kazal_dom"/>
</dbReference>
<dbReference type="Gene3D" id="3.30.60.30">
    <property type="match status" value="1"/>
</dbReference>
<dbReference type="Ensembl" id="ENSPCET00000006117.1">
    <property type="protein sequence ID" value="ENSPCEP00000005896.1"/>
    <property type="gene ID" value="ENSPCEG00000004788.1"/>
</dbReference>
<keyword evidence="3" id="KW-0646">Protease inhibitor</keyword>
<reference evidence="9" key="1">
    <citation type="submission" date="2025-08" db="UniProtKB">
        <authorList>
            <consortium name="Ensembl"/>
        </authorList>
    </citation>
    <scope>IDENTIFICATION</scope>
</reference>
<evidence type="ECO:0000256" key="6">
    <source>
        <dbReference type="ARBA" id="ARBA00023180"/>
    </source>
</evidence>
<dbReference type="AlphaFoldDB" id="A0A8C8RHS5"/>
<keyword evidence="6" id="KW-0325">Glycoprotein</keyword>
<keyword evidence="4" id="KW-0722">Serine protease inhibitor</keyword>
<dbReference type="GO" id="GO:0005576">
    <property type="term" value="C:extracellular region"/>
    <property type="evidence" value="ECO:0007669"/>
    <property type="project" value="UniProtKB-SubCell"/>
</dbReference>
<evidence type="ECO:0000259" key="8">
    <source>
        <dbReference type="PROSITE" id="PS51465"/>
    </source>
</evidence>
<dbReference type="Proteomes" id="UP000694393">
    <property type="component" value="Unplaced"/>
</dbReference>
<keyword evidence="10" id="KW-1185">Reference proteome</keyword>
<comment type="subcellular location">
    <subcellularLocation>
        <location evidence="1">Secreted</location>
    </subcellularLocation>
</comment>
<evidence type="ECO:0000256" key="3">
    <source>
        <dbReference type="ARBA" id="ARBA00022690"/>
    </source>
</evidence>
<dbReference type="GO" id="GO:0004867">
    <property type="term" value="F:serine-type endopeptidase inhibitor activity"/>
    <property type="evidence" value="ECO:0007669"/>
    <property type="project" value="UniProtKB-KW"/>
</dbReference>
<keyword evidence="2" id="KW-0964">Secreted</keyword>
<reference evidence="9" key="2">
    <citation type="submission" date="2025-09" db="UniProtKB">
        <authorList>
            <consortium name="Ensembl"/>
        </authorList>
    </citation>
    <scope>IDENTIFICATION</scope>
</reference>
<accession>A0A8C8RHS5</accession>
<dbReference type="InterPro" id="IPR036058">
    <property type="entry name" value="Kazal_dom_sf"/>
</dbReference>
<feature type="signal peptide" evidence="7">
    <location>
        <begin position="1"/>
        <end position="21"/>
    </location>
</feature>
<proteinExistence type="predicted"/>
<dbReference type="PANTHER" id="PTHR47499">
    <property type="entry name" value="SERINE PROTEASE INHIBITOR KAZAL-TYPE 7 SPINK7"/>
    <property type="match status" value="1"/>
</dbReference>
<keyword evidence="7" id="KW-0732">Signal</keyword>
<evidence type="ECO:0000256" key="1">
    <source>
        <dbReference type="ARBA" id="ARBA00004613"/>
    </source>
</evidence>
<protein>
    <recommendedName>
        <fullName evidence="8">Kazal-like domain-containing protein</fullName>
    </recommendedName>
</protein>
<sequence>EHVLISLAVLLLTVLTVPINTDWFRRLVDCSGFMNVGSENYCSKLYQPYCGSDGKTYMNQCSFCVAVMIYTIAELYFIHGCSIWWWPSC</sequence>
<name>A0A8C8RHS5_9SAUR</name>
<dbReference type="InterPro" id="IPR050159">
    <property type="entry name" value="Kazal-type_SerProtInhib"/>
</dbReference>
<evidence type="ECO:0000256" key="7">
    <source>
        <dbReference type="SAM" id="SignalP"/>
    </source>
</evidence>
<organism evidence="9 10">
    <name type="scientific">Pelusios castaneus</name>
    <name type="common">West African mud turtle</name>
    <dbReference type="NCBI Taxonomy" id="367368"/>
    <lineage>
        <taxon>Eukaryota</taxon>
        <taxon>Metazoa</taxon>
        <taxon>Chordata</taxon>
        <taxon>Craniata</taxon>
        <taxon>Vertebrata</taxon>
        <taxon>Euteleostomi</taxon>
        <taxon>Archelosauria</taxon>
        <taxon>Testudinata</taxon>
        <taxon>Testudines</taxon>
        <taxon>Pleurodira</taxon>
        <taxon>Pelomedusidae</taxon>
        <taxon>Pelusios</taxon>
    </lineage>
</organism>
<evidence type="ECO:0000256" key="5">
    <source>
        <dbReference type="ARBA" id="ARBA00023157"/>
    </source>
</evidence>
<evidence type="ECO:0000256" key="2">
    <source>
        <dbReference type="ARBA" id="ARBA00022525"/>
    </source>
</evidence>
<evidence type="ECO:0000313" key="9">
    <source>
        <dbReference type="Ensembl" id="ENSPCEP00000005896.1"/>
    </source>
</evidence>
<dbReference type="PROSITE" id="PS00282">
    <property type="entry name" value="KAZAL_1"/>
    <property type="match status" value="1"/>
</dbReference>